<comment type="caution">
    <text evidence="2">The sequence shown here is derived from an EMBL/GenBank/DDBJ whole genome shotgun (WGS) entry which is preliminary data.</text>
</comment>
<sequence>IKNKYKNHGFQVSASKDREESPSLMYVMYVVLVSYESGSVSEVEVSSLGSSMLSSTINPDCSEYIIFDYDVDERENVFTELNNITTTNNQEPQDTQEVTEQISNPPEEFNNEIPSTFMSQVFNNEIPSRSILQVEKNYEVPSVNKVRKRMNEPLKLSTLNFLEQKHVKEHETHLKKLTLEEKKLELEEKRIKLDTEKFEFDKKEKTDNFNLEKLVREEQLFMEKREREERMILEKKEREERLKIEIRKVEIASQQQKILQLMLEQLIKKS</sequence>
<reference evidence="2 3" key="1">
    <citation type="submission" date="2019-08" db="EMBL/GenBank/DDBJ databases">
        <title>Whole genome of Aphis craccivora.</title>
        <authorList>
            <person name="Voronova N.V."/>
            <person name="Shulinski R.S."/>
            <person name="Bandarenka Y.V."/>
            <person name="Zhorov D.G."/>
            <person name="Warner D."/>
        </authorList>
    </citation>
    <scope>NUCLEOTIDE SEQUENCE [LARGE SCALE GENOMIC DNA]</scope>
    <source>
        <strain evidence="2">180601</strain>
        <tissue evidence="2">Whole Body</tissue>
    </source>
</reference>
<gene>
    <name evidence="2" type="ORF">FWK35_00028625</name>
</gene>
<dbReference type="Proteomes" id="UP000478052">
    <property type="component" value="Unassembled WGS sequence"/>
</dbReference>
<evidence type="ECO:0000313" key="3">
    <source>
        <dbReference type="Proteomes" id="UP000478052"/>
    </source>
</evidence>
<feature type="non-terminal residue" evidence="2">
    <location>
        <position position="1"/>
    </location>
</feature>
<dbReference type="OrthoDB" id="10406117at2759"/>
<dbReference type="EMBL" id="VUJU01011116">
    <property type="protein sequence ID" value="KAF0711963.1"/>
    <property type="molecule type" value="Genomic_DNA"/>
</dbReference>
<feature type="coiled-coil region" evidence="1">
    <location>
        <begin position="225"/>
        <end position="252"/>
    </location>
</feature>
<accession>A0A6G0VZ26</accession>
<evidence type="ECO:0000256" key="1">
    <source>
        <dbReference type="SAM" id="Coils"/>
    </source>
</evidence>
<name>A0A6G0VZ26_APHCR</name>
<organism evidence="2 3">
    <name type="scientific">Aphis craccivora</name>
    <name type="common">Cowpea aphid</name>
    <dbReference type="NCBI Taxonomy" id="307492"/>
    <lineage>
        <taxon>Eukaryota</taxon>
        <taxon>Metazoa</taxon>
        <taxon>Ecdysozoa</taxon>
        <taxon>Arthropoda</taxon>
        <taxon>Hexapoda</taxon>
        <taxon>Insecta</taxon>
        <taxon>Pterygota</taxon>
        <taxon>Neoptera</taxon>
        <taxon>Paraneoptera</taxon>
        <taxon>Hemiptera</taxon>
        <taxon>Sternorrhyncha</taxon>
        <taxon>Aphidomorpha</taxon>
        <taxon>Aphidoidea</taxon>
        <taxon>Aphididae</taxon>
        <taxon>Aphidini</taxon>
        <taxon>Aphis</taxon>
        <taxon>Aphis</taxon>
    </lineage>
</organism>
<protein>
    <submittedName>
        <fullName evidence="2">Uncharacterized protein</fullName>
    </submittedName>
</protein>
<keyword evidence="3" id="KW-1185">Reference proteome</keyword>
<feature type="coiled-coil region" evidence="1">
    <location>
        <begin position="167"/>
        <end position="199"/>
    </location>
</feature>
<proteinExistence type="predicted"/>
<keyword evidence="1" id="KW-0175">Coiled coil</keyword>
<dbReference type="AlphaFoldDB" id="A0A6G0VZ26"/>
<evidence type="ECO:0000313" key="2">
    <source>
        <dbReference type="EMBL" id="KAF0711963.1"/>
    </source>
</evidence>